<evidence type="ECO:0000313" key="2">
    <source>
        <dbReference type="Proteomes" id="UP000001312"/>
    </source>
</evidence>
<evidence type="ECO:0000313" key="1">
    <source>
        <dbReference type="EMBL" id="EDN92487.1"/>
    </source>
</evidence>
<gene>
    <name evidence="1" type="ORF">SS1G_08350</name>
</gene>
<name>A7ESP5_SCLS1</name>
<dbReference type="KEGG" id="ssl:SS1G_08350"/>
<sequence>MSCAMERFCDYQILRKHEKKDLQVSWCFGSEANHSIKKRKEHEAVEFLVRGSLIWGNKVAKVREHRPIHRSASSAYSTRFHQNVEKSEIFPSFSCLSEYWSTCSLKINLSVHGSRHSLAHDSITFTTHLGIERLSKKGIPGIAIYG</sequence>
<dbReference type="HOGENOM" id="CLU_1778586_0_0_1"/>
<reference evidence="2" key="1">
    <citation type="journal article" date="2011" name="PLoS Genet.">
        <title>Genomic analysis of the necrotrophic fungal pathogens Sclerotinia sclerotiorum and Botrytis cinerea.</title>
        <authorList>
            <person name="Amselem J."/>
            <person name="Cuomo C.A."/>
            <person name="van Kan J.A."/>
            <person name="Viaud M."/>
            <person name="Benito E.P."/>
            <person name="Couloux A."/>
            <person name="Coutinho P.M."/>
            <person name="de Vries R.P."/>
            <person name="Dyer P.S."/>
            <person name="Fillinger S."/>
            <person name="Fournier E."/>
            <person name="Gout L."/>
            <person name="Hahn M."/>
            <person name="Kohn L."/>
            <person name="Lapalu N."/>
            <person name="Plummer K.M."/>
            <person name="Pradier J.M."/>
            <person name="Quevillon E."/>
            <person name="Sharon A."/>
            <person name="Simon A."/>
            <person name="ten Have A."/>
            <person name="Tudzynski B."/>
            <person name="Tudzynski P."/>
            <person name="Wincker P."/>
            <person name="Andrew M."/>
            <person name="Anthouard V."/>
            <person name="Beever R.E."/>
            <person name="Beffa R."/>
            <person name="Benoit I."/>
            <person name="Bouzid O."/>
            <person name="Brault B."/>
            <person name="Chen Z."/>
            <person name="Choquer M."/>
            <person name="Collemare J."/>
            <person name="Cotton P."/>
            <person name="Danchin E.G."/>
            <person name="Da Silva C."/>
            <person name="Gautier A."/>
            <person name="Giraud C."/>
            <person name="Giraud T."/>
            <person name="Gonzalez C."/>
            <person name="Grossetete S."/>
            <person name="Guldener U."/>
            <person name="Henrissat B."/>
            <person name="Howlett B.J."/>
            <person name="Kodira C."/>
            <person name="Kretschmer M."/>
            <person name="Lappartient A."/>
            <person name="Leroch M."/>
            <person name="Levis C."/>
            <person name="Mauceli E."/>
            <person name="Neuveglise C."/>
            <person name="Oeser B."/>
            <person name="Pearson M."/>
            <person name="Poulain J."/>
            <person name="Poussereau N."/>
            <person name="Quesneville H."/>
            <person name="Rascle C."/>
            <person name="Schumacher J."/>
            <person name="Segurens B."/>
            <person name="Sexton A."/>
            <person name="Silva E."/>
            <person name="Sirven C."/>
            <person name="Soanes D.M."/>
            <person name="Talbot N.J."/>
            <person name="Templeton M."/>
            <person name="Yandava C."/>
            <person name="Yarden O."/>
            <person name="Zeng Q."/>
            <person name="Rollins J.A."/>
            <person name="Lebrun M.H."/>
            <person name="Dickman M."/>
        </authorList>
    </citation>
    <scope>NUCLEOTIDE SEQUENCE [LARGE SCALE GENOMIC DNA]</scope>
    <source>
        <strain evidence="2">ATCC 18683 / 1980 / Ss-1</strain>
    </source>
</reference>
<organism evidence="1 2">
    <name type="scientific">Sclerotinia sclerotiorum (strain ATCC 18683 / 1980 / Ss-1)</name>
    <name type="common">White mold</name>
    <name type="synonym">Whetzelinia sclerotiorum</name>
    <dbReference type="NCBI Taxonomy" id="665079"/>
    <lineage>
        <taxon>Eukaryota</taxon>
        <taxon>Fungi</taxon>
        <taxon>Dikarya</taxon>
        <taxon>Ascomycota</taxon>
        <taxon>Pezizomycotina</taxon>
        <taxon>Leotiomycetes</taxon>
        <taxon>Helotiales</taxon>
        <taxon>Sclerotiniaceae</taxon>
        <taxon>Sclerotinia</taxon>
    </lineage>
</organism>
<dbReference type="AlphaFoldDB" id="A7ESP5"/>
<protein>
    <submittedName>
        <fullName evidence="1">Uncharacterized protein</fullName>
    </submittedName>
</protein>
<keyword evidence="2" id="KW-1185">Reference proteome</keyword>
<dbReference type="RefSeq" id="XP_001590610.1">
    <property type="nucleotide sequence ID" value="XM_001590560.1"/>
</dbReference>
<dbReference type="GeneID" id="5486795"/>
<dbReference type="Proteomes" id="UP000001312">
    <property type="component" value="Unassembled WGS sequence"/>
</dbReference>
<proteinExistence type="predicted"/>
<dbReference type="EMBL" id="CH476631">
    <property type="protein sequence ID" value="EDN92487.1"/>
    <property type="molecule type" value="Genomic_DNA"/>
</dbReference>
<accession>A7ESP5</accession>
<dbReference type="InParanoid" id="A7ESP5"/>